<dbReference type="InterPro" id="IPR011598">
    <property type="entry name" value="bHLH_dom"/>
</dbReference>
<comment type="subcellular location">
    <subcellularLocation>
        <location evidence="2">Nucleus</location>
    </subcellularLocation>
</comment>
<dbReference type="InterPro" id="IPR036638">
    <property type="entry name" value="HLH_DNA-bd_sf"/>
</dbReference>
<dbReference type="SUPFAM" id="SSF47459">
    <property type="entry name" value="HLH, helix-loop-helix DNA-binding domain"/>
    <property type="match status" value="1"/>
</dbReference>
<keyword evidence="4" id="KW-1185">Reference proteome</keyword>
<sequence>MLSSTTSTMPGMICKNSDLEFDSLKPCFYPEEDDVYFGGRDSTPPGEDIWKKFELLPKPRLSPSRALAEHSLEPVNWATEMLLPEADLWGNPAEEDVFGLGGLRGLTSNPIILRDCMWSGFSTREKRESAVSEKLPDRYGSLAASPSTSAPGAAAAASSVGHAGRGTAGAGRGKAAWLTELAHLDSECMDPAVVLFPANKREWVPVPAIPTSAGTAGTVVSRGDHQAFSTSREGILSNSGIEEEDEEEIDVVTVEETQCSKTVSRLPTVARPEKAVLGPGRAQPRELILKSCILIHEQHNYAAAPPLPYVGSEDAQPPKKLKSTASLGSLNCVLPLKPTRLGPRNSNLEDIERRRNHNMMERQRRDSMRSSFLNLRDLVPELVHNEKAAKVVILKKATEYIYTLQADECKLLVEREKLHARQQQLLKKIKHSKTY</sequence>
<dbReference type="InterPro" id="IPR002418">
    <property type="entry name" value="Tscrpt_reg_Myc"/>
</dbReference>
<keyword evidence="1 2" id="KW-0238">DNA-binding</keyword>
<dbReference type="PRINTS" id="PR00044">
    <property type="entry name" value="LEUZIPPRMYC"/>
</dbReference>
<dbReference type="Pfam" id="PF00010">
    <property type="entry name" value="HLH"/>
    <property type="match status" value="1"/>
</dbReference>
<evidence type="ECO:0000259" key="3">
    <source>
        <dbReference type="PROSITE" id="PS50888"/>
    </source>
</evidence>
<feature type="domain" description="BHLH" evidence="3">
    <location>
        <begin position="352"/>
        <end position="404"/>
    </location>
</feature>
<evidence type="ECO:0000313" key="5">
    <source>
        <dbReference type="RefSeq" id="XP_040599894.1"/>
    </source>
</evidence>
<dbReference type="GeneID" id="121139937"/>
<comment type="subunit">
    <text evidence="2">Efficient DNA binding requires dimerization with another bHLH protein.</text>
</comment>
<accession>A0ABM2XAR9</accession>
<organism evidence="4 5">
    <name type="scientific">Mesocricetus auratus</name>
    <name type="common">Golden hamster</name>
    <dbReference type="NCBI Taxonomy" id="10036"/>
    <lineage>
        <taxon>Eukaryota</taxon>
        <taxon>Metazoa</taxon>
        <taxon>Chordata</taxon>
        <taxon>Craniata</taxon>
        <taxon>Vertebrata</taxon>
        <taxon>Euteleostomi</taxon>
        <taxon>Mammalia</taxon>
        <taxon>Eutheria</taxon>
        <taxon>Euarchontoglires</taxon>
        <taxon>Glires</taxon>
        <taxon>Rodentia</taxon>
        <taxon>Myomorpha</taxon>
        <taxon>Muroidea</taxon>
        <taxon>Cricetidae</taxon>
        <taxon>Cricetinae</taxon>
        <taxon>Mesocricetus</taxon>
    </lineage>
</organism>
<name>A0ABM2XAR9_MESAU</name>
<dbReference type="RefSeq" id="XP_040599894.1">
    <property type="nucleotide sequence ID" value="XM_040743960.1"/>
</dbReference>
<keyword evidence="2" id="KW-0539">Nucleus</keyword>
<dbReference type="SMART" id="SM00353">
    <property type="entry name" value="HLH"/>
    <property type="match status" value="1"/>
</dbReference>
<dbReference type="Proteomes" id="UP000886700">
    <property type="component" value="Unplaced"/>
</dbReference>
<dbReference type="PANTHER" id="PTHR45851">
    <property type="entry name" value="MYC PROTO-ONCOGENE"/>
    <property type="match status" value="1"/>
</dbReference>
<dbReference type="Pfam" id="PF01056">
    <property type="entry name" value="Myc_N"/>
    <property type="match status" value="1"/>
</dbReference>
<dbReference type="PIRSF" id="PIRSF001705">
    <property type="entry name" value="Myc_protein"/>
    <property type="match status" value="1"/>
</dbReference>
<dbReference type="PROSITE" id="PS50888">
    <property type="entry name" value="BHLH"/>
    <property type="match status" value="1"/>
</dbReference>
<proteinExistence type="predicted"/>
<dbReference type="Gene3D" id="4.10.280.10">
    <property type="entry name" value="Helix-loop-helix DNA-binding domain"/>
    <property type="match status" value="1"/>
</dbReference>
<evidence type="ECO:0000256" key="1">
    <source>
        <dbReference type="ARBA" id="ARBA00023125"/>
    </source>
</evidence>
<gene>
    <name evidence="5" type="primary">LOC121139937</name>
</gene>
<evidence type="ECO:0000313" key="4">
    <source>
        <dbReference type="Proteomes" id="UP000886700"/>
    </source>
</evidence>
<dbReference type="InterPro" id="IPR050433">
    <property type="entry name" value="Myc_transcription_factors"/>
</dbReference>
<evidence type="ECO:0000256" key="2">
    <source>
        <dbReference type="PIRNR" id="PIRNR001705"/>
    </source>
</evidence>
<dbReference type="InterPro" id="IPR012682">
    <property type="entry name" value="Tscrpt_reg_Myc_N"/>
</dbReference>
<reference evidence="5" key="1">
    <citation type="submission" date="2025-08" db="UniProtKB">
        <authorList>
            <consortium name="RefSeq"/>
        </authorList>
    </citation>
    <scope>IDENTIFICATION</scope>
    <source>
        <tissue evidence="5">Liver</tissue>
    </source>
</reference>
<dbReference type="CDD" id="cd11456">
    <property type="entry name" value="bHLHzip_N-Myc_like"/>
    <property type="match status" value="1"/>
</dbReference>
<protein>
    <submittedName>
        <fullName evidence="5">Protein S-Myc-like</fullName>
    </submittedName>
</protein>